<gene>
    <name evidence="2" type="ORF">UG56_013660</name>
</gene>
<dbReference type="Proteomes" id="UP000033772">
    <property type="component" value="Unassembled WGS sequence"/>
</dbReference>
<keyword evidence="3" id="KW-1185">Reference proteome</keyword>
<comment type="caution">
    <text evidence="2">The sequence shown here is derived from an EMBL/GenBank/DDBJ whole genome shotgun (WGS) entry which is preliminary data.</text>
</comment>
<accession>A0A1J4N5R0</accession>
<reference evidence="2" key="1">
    <citation type="submission" date="2016-10" db="EMBL/GenBank/DDBJ databases">
        <title>Draft Genome Sequence of Nocardioides luteus Strain BAFB, an Alkane-Degrading Bacterium Isolated from JP-7 Polluted Soil.</title>
        <authorList>
            <person name="Brown L."/>
            <person name="Ruiz O.N."/>
            <person name="Gunasekera T."/>
        </authorList>
    </citation>
    <scope>NUCLEOTIDE SEQUENCE [LARGE SCALE GENOMIC DNA]</scope>
    <source>
        <strain evidence="2">BAFB</strain>
    </source>
</reference>
<dbReference type="OrthoDB" id="3788109at2"/>
<feature type="region of interest" description="Disordered" evidence="1">
    <location>
        <begin position="1"/>
        <end position="75"/>
    </location>
</feature>
<organism evidence="2 3">
    <name type="scientific">Nocardioides luteus</name>
    <dbReference type="NCBI Taxonomy" id="1844"/>
    <lineage>
        <taxon>Bacteria</taxon>
        <taxon>Bacillati</taxon>
        <taxon>Actinomycetota</taxon>
        <taxon>Actinomycetes</taxon>
        <taxon>Propionibacteriales</taxon>
        <taxon>Nocardioidaceae</taxon>
        <taxon>Nocardioides</taxon>
    </lineage>
</organism>
<evidence type="ECO:0000313" key="3">
    <source>
        <dbReference type="Proteomes" id="UP000033772"/>
    </source>
</evidence>
<evidence type="ECO:0000313" key="2">
    <source>
        <dbReference type="EMBL" id="OIJ26287.1"/>
    </source>
</evidence>
<dbReference type="RefSeq" id="WP_045549537.1">
    <property type="nucleotide sequence ID" value="NZ_JZDQ02000017.1"/>
</dbReference>
<proteinExistence type="predicted"/>
<name>A0A1J4N5R0_9ACTN</name>
<evidence type="ECO:0000256" key="1">
    <source>
        <dbReference type="SAM" id="MobiDB-lite"/>
    </source>
</evidence>
<sequence>MSHEQLPAEGPDDPEYTGEEGQVSETERLDEDDSDTPIAPSDATAGYPDSESGSPDTGGSGPGEAPPENRRDNEV</sequence>
<dbReference type="EMBL" id="JZDQ02000017">
    <property type="protein sequence ID" value="OIJ26287.1"/>
    <property type="molecule type" value="Genomic_DNA"/>
</dbReference>
<dbReference type="AlphaFoldDB" id="A0A1J4N5R0"/>
<dbReference type="STRING" id="1844.UG56_013660"/>
<protein>
    <submittedName>
        <fullName evidence="2">Uncharacterized protein</fullName>
    </submittedName>
</protein>